<sequence>MFSSFRTLLFALVAACLMLSAFATPEALAFPDAVASPDHNIEKRAVTIPLNQQRCISHKHGLHATYDIRVGRTFTQGHCDALWRELKNTRNEITVWSCRRLRGGHMRIIFNNTVGWGDSMNRALAKTFPHIGRVMPFRCNGRA</sequence>
<dbReference type="Proteomes" id="UP000225277">
    <property type="component" value="Unassembled WGS sequence"/>
</dbReference>
<protein>
    <submittedName>
        <fullName evidence="2">Uncharacterized protein</fullName>
    </submittedName>
</protein>
<name>A0A2D3UMC9_9PEZI</name>
<feature type="signal peptide" evidence="1">
    <location>
        <begin position="1"/>
        <end position="23"/>
    </location>
</feature>
<gene>
    <name evidence="2" type="ORF">RCC_01015</name>
</gene>
<dbReference type="EMBL" id="FJUY01000001">
    <property type="protein sequence ID" value="CZT15121.1"/>
    <property type="molecule type" value="Genomic_DNA"/>
</dbReference>
<evidence type="ECO:0000313" key="2">
    <source>
        <dbReference type="EMBL" id="CZT15121.1"/>
    </source>
</evidence>
<dbReference type="GeneID" id="35596332"/>
<keyword evidence="3" id="KW-1185">Reference proteome</keyword>
<reference evidence="2 3" key="1">
    <citation type="submission" date="2016-03" db="EMBL/GenBank/DDBJ databases">
        <authorList>
            <person name="Ploux O."/>
        </authorList>
    </citation>
    <scope>NUCLEOTIDE SEQUENCE [LARGE SCALE GENOMIC DNA]</scope>
    <source>
        <strain evidence="2 3">URUG2</strain>
    </source>
</reference>
<feature type="chain" id="PRO_5013790300" evidence="1">
    <location>
        <begin position="24"/>
        <end position="143"/>
    </location>
</feature>
<keyword evidence="1" id="KW-0732">Signal</keyword>
<dbReference type="AlphaFoldDB" id="A0A2D3UMC9"/>
<proteinExistence type="predicted"/>
<evidence type="ECO:0000256" key="1">
    <source>
        <dbReference type="SAM" id="SignalP"/>
    </source>
</evidence>
<evidence type="ECO:0000313" key="3">
    <source>
        <dbReference type="Proteomes" id="UP000225277"/>
    </source>
</evidence>
<dbReference type="RefSeq" id="XP_023622018.1">
    <property type="nucleotide sequence ID" value="XM_023766250.1"/>
</dbReference>
<organism evidence="2 3">
    <name type="scientific">Ramularia collo-cygni</name>
    <dbReference type="NCBI Taxonomy" id="112498"/>
    <lineage>
        <taxon>Eukaryota</taxon>
        <taxon>Fungi</taxon>
        <taxon>Dikarya</taxon>
        <taxon>Ascomycota</taxon>
        <taxon>Pezizomycotina</taxon>
        <taxon>Dothideomycetes</taxon>
        <taxon>Dothideomycetidae</taxon>
        <taxon>Mycosphaerellales</taxon>
        <taxon>Mycosphaerellaceae</taxon>
        <taxon>Ramularia</taxon>
    </lineage>
</organism>
<accession>A0A2D3UMC9</accession>